<comment type="caution">
    <text evidence="3">The sequence shown here is derived from an EMBL/GenBank/DDBJ whole genome shotgun (WGS) entry which is preliminary data.</text>
</comment>
<name>A0ABR2HPQ8_9EUKA</name>
<dbReference type="Proteomes" id="UP001470230">
    <property type="component" value="Unassembled WGS sequence"/>
</dbReference>
<dbReference type="InterPro" id="IPR003156">
    <property type="entry name" value="DHHA1_dom"/>
</dbReference>
<accession>A0ABR2HPQ8</accession>
<organism evidence="3 4">
    <name type="scientific">Tritrichomonas musculus</name>
    <dbReference type="NCBI Taxonomy" id="1915356"/>
    <lineage>
        <taxon>Eukaryota</taxon>
        <taxon>Metamonada</taxon>
        <taxon>Parabasalia</taxon>
        <taxon>Tritrichomonadida</taxon>
        <taxon>Tritrichomonadidae</taxon>
        <taxon>Tritrichomonas</taxon>
    </lineage>
</organism>
<dbReference type="SUPFAM" id="SSF64182">
    <property type="entry name" value="DHH phosphoesterases"/>
    <property type="match status" value="1"/>
</dbReference>
<evidence type="ECO:0000259" key="2">
    <source>
        <dbReference type="Pfam" id="PF02272"/>
    </source>
</evidence>
<gene>
    <name evidence="3" type="ORF">M9Y10_018248</name>
</gene>
<dbReference type="Gene3D" id="3.90.1640.10">
    <property type="entry name" value="inorganic pyrophosphatase (n-terminal core)"/>
    <property type="match status" value="1"/>
</dbReference>
<dbReference type="EMBL" id="JAPFFF010000024">
    <property type="protein sequence ID" value="KAK8850136.1"/>
    <property type="molecule type" value="Genomic_DNA"/>
</dbReference>
<protein>
    <recommendedName>
        <fullName evidence="5">DHHA1 domain protein</fullName>
    </recommendedName>
</protein>
<dbReference type="InterPro" id="IPR051319">
    <property type="entry name" value="Oligoribo/pAp-PDE_c-di-AMP_PDE"/>
</dbReference>
<dbReference type="InterPro" id="IPR001667">
    <property type="entry name" value="DDH_dom"/>
</dbReference>
<evidence type="ECO:0000313" key="4">
    <source>
        <dbReference type="Proteomes" id="UP001470230"/>
    </source>
</evidence>
<evidence type="ECO:0000259" key="1">
    <source>
        <dbReference type="Pfam" id="PF01368"/>
    </source>
</evidence>
<dbReference type="Gene3D" id="3.10.310.30">
    <property type="match status" value="1"/>
</dbReference>
<evidence type="ECO:0000313" key="3">
    <source>
        <dbReference type="EMBL" id="KAK8850136.1"/>
    </source>
</evidence>
<reference evidence="3 4" key="1">
    <citation type="submission" date="2024-04" db="EMBL/GenBank/DDBJ databases">
        <title>Tritrichomonas musculus Genome.</title>
        <authorList>
            <person name="Alves-Ferreira E."/>
            <person name="Grigg M."/>
            <person name="Lorenzi H."/>
            <person name="Galac M."/>
        </authorList>
    </citation>
    <scope>NUCLEOTIDE SEQUENCE [LARGE SCALE GENOMIC DNA]</scope>
    <source>
        <strain evidence="3 4">EAF2021</strain>
    </source>
</reference>
<dbReference type="Pfam" id="PF02272">
    <property type="entry name" value="DHHA1"/>
    <property type="match status" value="1"/>
</dbReference>
<feature type="domain" description="DHHA1" evidence="2">
    <location>
        <begin position="224"/>
        <end position="320"/>
    </location>
</feature>
<evidence type="ECO:0008006" key="5">
    <source>
        <dbReference type="Google" id="ProtNLM"/>
    </source>
</evidence>
<proteinExistence type="predicted"/>
<dbReference type="InterPro" id="IPR038763">
    <property type="entry name" value="DHH_sf"/>
</dbReference>
<feature type="domain" description="DDH" evidence="1">
    <location>
        <begin position="21"/>
        <end position="161"/>
    </location>
</feature>
<dbReference type="Pfam" id="PF01368">
    <property type="entry name" value="DHH"/>
    <property type="match status" value="1"/>
</dbReference>
<keyword evidence="4" id="KW-1185">Reference proteome</keyword>
<dbReference type="PANTHER" id="PTHR47618">
    <property type="entry name" value="BIFUNCTIONAL OLIGORIBONUCLEASE AND PAP PHOSPHATASE NRNA"/>
    <property type="match status" value="1"/>
</dbReference>
<sequence>MTQENHSKMEQILSKIKEYNRIILTRHIWPDGDAIGSSKGLAEILRSTFPQKEIYVQSNDSSEYLSFLGPDDAPIDPELYKDSLCIILDTSNEERISNSYYKTAKEIIKIDHHVDATPFGDISWVEDQRSSASEMVALFYQTFQSELKITKEAARYIYTGIVTDSGRFRYESTKGETLRLASILLDVGIDTEEIYSNLYLKDFDNFKFQSYVYDKLKMTENGVVYIFVDSEMKKKFNLSNEKAGDVISLITEIKKCIVQLAFIQLEDGKVRIRLRSRYVPIRELAQKYGGGGHEFASGAVINDQSEIQKVVEDADQIIAEFKENHKNKIFI</sequence>
<dbReference type="PANTHER" id="PTHR47618:SF1">
    <property type="entry name" value="BIFUNCTIONAL OLIGORIBONUCLEASE AND PAP PHOSPHATASE NRNA"/>
    <property type="match status" value="1"/>
</dbReference>